<evidence type="ECO:0000256" key="2">
    <source>
        <dbReference type="PROSITE-ProRule" id="PRU00285"/>
    </source>
</evidence>
<reference evidence="6 7" key="1">
    <citation type="journal article" date="2017" name="Mol. Plant">
        <title>The Genome of Medicinal Plant Macleaya cordata Provides New Insights into Benzylisoquinoline Alkaloids Metabolism.</title>
        <authorList>
            <person name="Liu X."/>
            <person name="Liu Y."/>
            <person name="Huang P."/>
            <person name="Ma Y."/>
            <person name="Qing Z."/>
            <person name="Tang Q."/>
            <person name="Cao H."/>
            <person name="Cheng P."/>
            <person name="Zheng Y."/>
            <person name="Yuan Z."/>
            <person name="Zhou Y."/>
            <person name="Liu J."/>
            <person name="Tang Z."/>
            <person name="Zhuo Y."/>
            <person name="Zhang Y."/>
            <person name="Yu L."/>
            <person name="Huang J."/>
            <person name="Yang P."/>
            <person name="Peng Q."/>
            <person name="Zhang J."/>
            <person name="Jiang W."/>
            <person name="Zhang Z."/>
            <person name="Lin K."/>
            <person name="Ro D.K."/>
            <person name="Chen X."/>
            <person name="Xiong X."/>
            <person name="Shang Y."/>
            <person name="Huang S."/>
            <person name="Zeng J."/>
        </authorList>
    </citation>
    <scope>NUCLEOTIDE SEQUENCE [LARGE SCALE GENOMIC DNA]</scope>
    <source>
        <strain evidence="7">cv. BLH2017</strain>
        <tissue evidence="6">Root</tissue>
    </source>
</reference>
<keyword evidence="7" id="KW-1185">Reference proteome</keyword>
<gene>
    <name evidence="6" type="ORF">BVC80_3g12</name>
</gene>
<dbReference type="AlphaFoldDB" id="A0A200QXL3"/>
<dbReference type="EMBL" id="MVGT01000862">
    <property type="protein sequence ID" value="OVA15208.1"/>
    <property type="molecule type" value="Genomic_DNA"/>
</dbReference>
<evidence type="ECO:0000313" key="7">
    <source>
        <dbReference type="Proteomes" id="UP000195402"/>
    </source>
</evidence>
<feature type="region of interest" description="Disordered" evidence="4">
    <location>
        <begin position="116"/>
        <end position="161"/>
    </location>
</feature>
<dbReference type="OrthoDB" id="1431247at2759"/>
<dbReference type="InterPro" id="IPR002068">
    <property type="entry name" value="A-crystallin/Hsp20_dom"/>
</dbReference>
<comment type="caution">
    <text evidence="6">The sequence shown here is derived from an EMBL/GenBank/DDBJ whole genome shotgun (WGS) entry which is preliminary data.</text>
</comment>
<evidence type="ECO:0000259" key="5">
    <source>
        <dbReference type="PROSITE" id="PS01031"/>
    </source>
</evidence>
<dbReference type="InParanoid" id="A0A200QXL3"/>
<organism evidence="6 7">
    <name type="scientific">Macleaya cordata</name>
    <name type="common">Five-seeded plume-poppy</name>
    <name type="synonym">Bocconia cordata</name>
    <dbReference type="NCBI Taxonomy" id="56857"/>
    <lineage>
        <taxon>Eukaryota</taxon>
        <taxon>Viridiplantae</taxon>
        <taxon>Streptophyta</taxon>
        <taxon>Embryophyta</taxon>
        <taxon>Tracheophyta</taxon>
        <taxon>Spermatophyta</taxon>
        <taxon>Magnoliopsida</taxon>
        <taxon>Ranunculales</taxon>
        <taxon>Papaveraceae</taxon>
        <taxon>Papaveroideae</taxon>
        <taxon>Macleaya</taxon>
    </lineage>
</organism>
<dbReference type="Proteomes" id="UP000195402">
    <property type="component" value="Unassembled WGS sequence"/>
</dbReference>
<name>A0A200QXL3_MACCD</name>
<feature type="domain" description="SHSP" evidence="5">
    <location>
        <begin position="3"/>
        <end position="133"/>
    </location>
</feature>
<dbReference type="InterPro" id="IPR031107">
    <property type="entry name" value="Small_HSP"/>
</dbReference>
<proteinExistence type="inferred from homology"/>
<dbReference type="SUPFAM" id="SSF49764">
    <property type="entry name" value="HSP20-like chaperones"/>
    <property type="match status" value="1"/>
</dbReference>
<evidence type="ECO:0000313" key="6">
    <source>
        <dbReference type="EMBL" id="OVA15208.1"/>
    </source>
</evidence>
<sequence length="169" mass="19176">MFTINETVAVQMDWKETSKSHIFKIDLPGFTKDQIKLHLQDGRVLEISGERNEEEPADHDEKKGTEKWHCKERITRGRFSRRFRLPENAKKNLNDDDGGQIKAAFEDGVLTIIVPKEEDDDQNINNNHGANNKKSSKIRAVEISGGDDDDDHDGHTSSKGLSRFVCCKA</sequence>
<accession>A0A200QXL3</accession>
<evidence type="ECO:0000256" key="4">
    <source>
        <dbReference type="SAM" id="MobiDB-lite"/>
    </source>
</evidence>
<dbReference type="PANTHER" id="PTHR11527">
    <property type="entry name" value="HEAT-SHOCK PROTEIN 20 FAMILY MEMBER"/>
    <property type="match status" value="1"/>
</dbReference>
<feature type="compositionally biased region" description="Low complexity" evidence="4">
    <location>
        <begin position="123"/>
        <end position="132"/>
    </location>
</feature>
<keyword evidence="1" id="KW-0346">Stress response</keyword>
<evidence type="ECO:0000256" key="3">
    <source>
        <dbReference type="RuleBase" id="RU003616"/>
    </source>
</evidence>
<dbReference type="Gene3D" id="2.60.40.790">
    <property type="match status" value="1"/>
</dbReference>
<feature type="region of interest" description="Disordered" evidence="4">
    <location>
        <begin position="47"/>
        <end position="67"/>
    </location>
</feature>
<protein>
    <submittedName>
        <fullName evidence="6">Alpha crystallin/Hsp20 domain</fullName>
    </submittedName>
</protein>
<dbReference type="PROSITE" id="PS01031">
    <property type="entry name" value="SHSP"/>
    <property type="match status" value="1"/>
</dbReference>
<dbReference type="InterPro" id="IPR008978">
    <property type="entry name" value="HSP20-like_chaperone"/>
</dbReference>
<evidence type="ECO:0000256" key="1">
    <source>
        <dbReference type="ARBA" id="ARBA00023016"/>
    </source>
</evidence>
<dbReference type="Pfam" id="PF00011">
    <property type="entry name" value="HSP20"/>
    <property type="match status" value="1"/>
</dbReference>
<comment type="similarity">
    <text evidence="2 3">Belongs to the small heat shock protein (HSP20) family.</text>
</comment>